<dbReference type="GO" id="GO:0071513">
    <property type="term" value="C:phosphopantothenoylcysteine decarboxylase complex"/>
    <property type="evidence" value="ECO:0007669"/>
    <property type="project" value="TreeGrafter"/>
</dbReference>
<reference evidence="7 10" key="1">
    <citation type="journal article" date="2018" name="Int. J. Syst. Evol. Microbiol.">
        <title>Draft Genome Sequence of Faecalimonas umbilicata JCM 30896T, an Acetate-Producing Bacterium Isolated from Human Feces.</title>
        <authorList>
            <person name="Sakamoto M."/>
            <person name="Ikeyama N."/>
            <person name="Yuki M."/>
            <person name="Ohkuma M."/>
        </authorList>
    </citation>
    <scope>NUCLEOTIDE SEQUENCE [LARGE SCALE GENOMIC DNA]</scope>
    <source>
        <strain evidence="7 10">EGH7</strain>
    </source>
</reference>
<keyword evidence="3" id="KW-0460">Magnesium</keyword>
<comment type="pathway">
    <text evidence="3 4">Cofactor biosynthesis; coenzyme A biosynthesis; CoA from (R)-pantothenate: step 2/5.</text>
</comment>
<dbReference type="Pfam" id="PF04127">
    <property type="entry name" value="DFP"/>
    <property type="match status" value="1"/>
</dbReference>
<feature type="binding site" evidence="3">
    <location>
        <position position="288"/>
    </location>
    <ligand>
        <name>CTP</name>
        <dbReference type="ChEBI" id="CHEBI:37563"/>
    </ligand>
</feature>
<dbReference type="EC" id="6.3.2.5" evidence="3"/>
<proteinExistence type="inferred from homology"/>
<evidence type="ECO:0000256" key="3">
    <source>
        <dbReference type="HAMAP-Rule" id="MF_02225"/>
    </source>
</evidence>
<keyword evidence="2 3" id="KW-0456">Lyase</keyword>
<dbReference type="EC" id="4.1.1.36" evidence="3"/>
<feature type="binding site" evidence="3">
    <location>
        <position position="323"/>
    </location>
    <ligand>
        <name>CTP</name>
        <dbReference type="ChEBI" id="CHEBI:37563"/>
    </ligand>
</feature>
<comment type="catalytic activity">
    <reaction evidence="3 4">
        <text>N-[(R)-4-phosphopantothenoyl]-L-cysteine + H(+) = (R)-4'-phosphopantetheine + CO2</text>
        <dbReference type="Rhea" id="RHEA:16793"/>
        <dbReference type="ChEBI" id="CHEBI:15378"/>
        <dbReference type="ChEBI" id="CHEBI:16526"/>
        <dbReference type="ChEBI" id="CHEBI:59458"/>
        <dbReference type="ChEBI" id="CHEBI:61723"/>
        <dbReference type="EC" id="4.1.1.36"/>
    </reaction>
</comment>
<dbReference type="GO" id="GO:0010181">
    <property type="term" value="F:FMN binding"/>
    <property type="evidence" value="ECO:0007669"/>
    <property type="project" value="UniProtKB-UniRule"/>
</dbReference>
<dbReference type="GO" id="GO:0015941">
    <property type="term" value="P:pantothenate catabolic process"/>
    <property type="evidence" value="ECO:0007669"/>
    <property type="project" value="InterPro"/>
</dbReference>
<dbReference type="InterPro" id="IPR036551">
    <property type="entry name" value="Flavin_trans-like"/>
</dbReference>
<keyword evidence="10" id="KW-1185">Reference proteome</keyword>
<comment type="cofactor">
    <cofactor evidence="3">
        <name>Mg(2+)</name>
        <dbReference type="ChEBI" id="CHEBI:18420"/>
    </cofactor>
</comment>
<keyword evidence="1 3" id="KW-0210">Decarboxylase</keyword>
<dbReference type="RefSeq" id="WP_116441230.1">
    <property type="nucleotide sequence ID" value="NZ_BHEO01000002.1"/>
</dbReference>
<comment type="function">
    <text evidence="4">Catalyzes two steps in the biosynthesis of coenzyme A. In the first step cysteine is conjugated to 4'-phosphopantothenate to form 4-phosphopantothenoylcysteine, in the latter compound is decarboxylated to form 4'-phosphopantotheine.</text>
</comment>
<dbReference type="EMBL" id="SLZV01000006">
    <property type="protein sequence ID" value="TCS68855.1"/>
    <property type="molecule type" value="Genomic_DNA"/>
</dbReference>
<dbReference type="InterPro" id="IPR007085">
    <property type="entry name" value="DNA/pantothenate-metab_flavo_C"/>
</dbReference>
<dbReference type="Proteomes" id="UP000702954">
    <property type="component" value="Unassembled WGS sequence"/>
</dbReference>
<dbReference type="NCBIfam" id="TIGR00521">
    <property type="entry name" value="coaBC_dfp"/>
    <property type="match status" value="1"/>
</dbReference>
<comment type="similarity">
    <text evidence="3 4">In the N-terminal section; belongs to the HFCD (homo-oligomeric flavin containing Cys decarboxylase) superfamily.</text>
</comment>
<dbReference type="AlphaFoldDB" id="A0A4R3JQ15"/>
<dbReference type="PANTHER" id="PTHR14359:SF6">
    <property type="entry name" value="PHOSPHOPANTOTHENOYLCYSTEINE DECARBOXYLASE"/>
    <property type="match status" value="1"/>
</dbReference>
<evidence type="ECO:0000256" key="2">
    <source>
        <dbReference type="ARBA" id="ARBA00023239"/>
    </source>
</evidence>
<gene>
    <name evidence="3 7" type="primary">coaBC</name>
    <name evidence="8" type="ORF">EDD74_10658</name>
    <name evidence="7" type="ORF">FAEUMB_08130</name>
</gene>
<dbReference type="Gene3D" id="3.40.50.1950">
    <property type="entry name" value="Flavin prenyltransferase-like"/>
    <property type="match status" value="1"/>
</dbReference>
<feature type="region of interest" description="Phosphopantothenoylcysteine decarboxylase" evidence="3">
    <location>
        <begin position="1"/>
        <end position="189"/>
    </location>
</feature>
<name>A0A4R3JQ15_9FIRM</name>
<dbReference type="SUPFAM" id="SSF102645">
    <property type="entry name" value="CoaB-like"/>
    <property type="match status" value="1"/>
</dbReference>
<feature type="binding site" evidence="3">
    <location>
        <position position="278"/>
    </location>
    <ligand>
        <name>CTP</name>
        <dbReference type="ChEBI" id="CHEBI:37563"/>
    </ligand>
</feature>
<protein>
    <recommendedName>
        <fullName evidence="3">Coenzyme A biosynthesis bifunctional protein CoaBC</fullName>
    </recommendedName>
    <alternativeName>
        <fullName evidence="3">DNA/pantothenate metabolism flavoprotein</fullName>
    </alternativeName>
    <alternativeName>
        <fullName evidence="3">Phosphopantothenoylcysteine synthetase/decarboxylase</fullName>
        <shortName evidence="3">PPCS-PPCDC</shortName>
    </alternativeName>
    <domain>
        <recommendedName>
            <fullName evidence="3">Phosphopantothenoylcysteine decarboxylase</fullName>
            <shortName evidence="3">PPC decarboxylase</shortName>
            <shortName evidence="3">PPC-DC</shortName>
            <ecNumber evidence="3">4.1.1.36</ecNumber>
        </recommendedName>
        <alternativeName>
            <fullName evidence="3">CoaC</fullName>
        </alternativeName>
    </domain>
    <domain>
        <recommendedName>
            <fullName evidence="3">Phosphopantothenate--cysteine ligase</fullName>
            <ecNumber evidence="3">6.3.2.5</ecNumber>
        </recommendedName>
        <alternativeName>
            <fullName evidence="3">CoaB</fullName>
        </alternativeName>
        <alternativeName>
            <fullName evidence="3">Phosphopantothenoylcysteine synthetase</fullName>
            <shortName evidence="3">PPC synthetase</shortName>
            <shortName evidence="3">PPC-S</shortName>
        </alternativeName>
    </domain>
</protein>
<sequence length="397" mass="43568">MLKGKTVILGVTGSIAAYKIANLASMLTKLHCDVHVLMTQNAMNFIHPITFETLTNNKCIVDTFDRNFQYNVEHVSLAKRADVVLIAPATANVIAKLAYGLADDMLTTTTLACTCKKIVAPAMNTNMYRNAITQDNLKRLTQFDFEVIAPATGMLACKDIGEGKLPDEQTLLNYILKEIAMEKDMKGVNVLVTAGATQEAIDPVRYITNHSTGKMGYALARDCMLRGANVTLVSGQSALTPPPFTTVISVTSAKEMFDAVTEHAESQDIIIKAAAVADYRPASIAAEKMKKKEDALTIELERTDDILKYLGEHKHPQQFLCGFSMETEHMLENSRKKLEKKHLDMIVANNLKQAGAGFGTDTNVVTMITPQEEIALELMSKEEAAHAIVSQILKNRS</sequence>
<dbReference type="InterPro" id="IPR005252">
    <property type="entry name" value="CoaBC"/>
</dbReference>
<comment type="function">
    <text evidence="3">Catalyzes two sequential steps in the biosynthesis of coenzyme A. In the first step cysteine is conjugated to 4'-phosphopantothenate to form 4-phosphopantothenoylcysteine. In the second step the latter compound is decarboxylated to form 4'-phosphopantotheine.</text>
</comment>
<dbReference type="GO" id="GO:0004632">
    <property type="term" value="F:phosphopantothenate--cysteine ligase activity"/>
    <property type="evidence" value="ECO:0007669"/>
    <property type="project" value="UniProtKB-UniRule"/>
</dbReference>
<dbReference type="GO" id="GO:0004633">
    <property type="term" value="F:phosphopantothenoylcysteine decarboxylase activity"/>
    <property type="evidence" value="ECO:0007669"/>
    <property type="project" value="UniProtKB-UniRule"/>
</dbReference>
<evidence type="ECO:0000256" key="4">
    <source>
        <dbReference type="RuleBase" id="RU364078"/>
    </source>
</evidence>
<feature type="domain" description="Flavoprotein" evidence="5">
    <location>
        <begin position="5"/>
        <end position="167"/>
    </location>
</feature>
<keyword evidence="3" id="KW-0479">Metal-binding</keyword>
<evidence type="ECO:0000259" key="5">
    <source>
        <dbReference type="Pfam" id="PF02441"/>
    </source>
</evidence>
<dbReference type="InterPro" id="IPR003382">
    <property type="entry name" value="Flavoprotein"/>
</dbReference>
<evidence type="ECO:0000313" key="9">
    <source>
        <dbReference type="Proteomes" id="UP000294613"/>
    </source>
</evidence>
<evidence type="ECO:0000313" key="7">
    <source>
        <dbReference type="EMBL" id="GBU04272.1"/>
    </source>
</evidence>
<feature type="region of interest" description="Phosphopantothenate--cysteine ligase" evidence="3">
    <location>
        <begin position="190"/>
        <end position="397"/>
    </location>
</feature>
<feature type="binding site" evidence="3">
    <location>
        <position position="337"/>
    </location>
    <ligand>
        <name>CTP</name>
        <dbReference type="ChEBI" id="CHEBI:37563"/>
    </ligand>
</feature>
<evidence type="ECO:0000256" key="1">
    <source>
        <dbReference type="ARBA" id="ARBA00022793"/>
    </source>
</evidence>
<dbReference type="PANTHER" id="PTHR14359">
    <property type="entry name" value="HOMO-OLIGOMERIC FLAVIN CONTAINING CYS DECARBOXYLASE FAMILY"/>
    <property type="match status" value="1"/>
</dbReference>
<dbReference type="Pfam" id="PF02441">
    <property type="entry name" value="Flavoprotein"/>
    <property type="match status" value="1"/>
</dbReference>
<feature type="domain" description="DNA/pantothenate metabolism flavoprotein C-terminal" evidence="6">
    <location>
        <begin position="185"/>
        <end position="394"/>
    </location>
</feature>
<comment type="cofactor">
    <cofactor evidence="3">
        <name>FMN</name>
        <dbReference type="ChEBI" id="CHEBI:58210"/>
    </cofactor>
    <text evidence="3">Binds 1 FMN per subunit.</text>
</comment>
<comment type="pathway">
    <text evidence="3 4">Cofactor biosynthesis; coenzyme A biosynthesis; CoA from (R)-pantothenate: step 3/5.</text>
</comment>
<keyword evidence="3 4" id="KW-0288">FMN</keyword>
<dbReference type="GO" id="GO:0046872">
    <property type="term" value="F:metal ion binding"/>
    <property type="evidence" value="ECO:0007669"/>
    <property type="project" value="UniProtKB-KW"/>
</dbReference>
<comment type="similarity">
    <text evidence="3 4">In the C-terminal section; belongs to the PPC synthetase family.</text>
</comment>
<accession>A0A4R3JQ15</accession>
<keyword evidence="3" id="KW-0511">Multifunctional enzyme</keyword>
<dbReference type="Proteomes" id="UP000294613">
    <property type="component" value="Unassembled WGS sequence"/>
</dbReference>
<comment type="caution">
    <text evidence="3">Lacks conserved residue(s) required for the propagation of feature annotation.</text>
</comment>
<comment type="catalytic activity">
    <reaction evidence="3 4">
        <text>(R)-4'-phosphopantothenate + L-cysteine + CTP = N-[(R)-4-phosphopantothenoyl]-L-cysteine + CMP + diphosphate + H(+)</text>
        <dbReference type="Rhea" id="RHEA:19397"/>
        <dbReference type="ChEBI" id="CHEBI:10986"/>
        <dbReference type="ChEBI" id="CHEBI:15378"/>
        <dbReference type="ChEBI" id="CHEBI:33019"/>
        <dbReference type="ChEBI" id="CHEBI:35235"/>
        <dbReference type="ChEBI" id="CHEBI:37563"/>
        <dbReference type="ChEBI" id="CHEBI:59458"/>
        <dbReference type="ChEBI" id="CHEBI:60377"/>
        <dbReference type="EC" id="6.3.2.5"/>
    </reaction>
</comment>
<dbReference type="UniPathway" id="UPA00241">
    <property type="reaction ID" value="UER00353"/>
</dbReference>
<keyword evidence="3 4" id="KW-0436">Ligase</keyword>
<evidence type="ECO:0000313" key="10">
    <source>
        <dbReference type="Proteomes" id="UP000702954"/>
    </source>
</evidence>
<dbReference type="HAMAP" id="MF_02225">
    <property type="entry name" value="CoaBC"/>
    <property type="match status" value="1"/>
</dbReference>
<dbReference type="Gene3D" id="3.40.50.10300">
    <property type="entry name" value="CoaB-like"/>
    <property type="match status" value="1"/>
</dbReference>
<comment type="caution">
    <text evidence="8">The sequence shown here is derived from an EMBL/GenBank/DDBJ whole genome shotgun (WGS) entry which is preliminary data.</text>
</comment>
<dbReference type="EMBL" id="BHEO01000002">
    <property type="protein sequence ID" value="GBU04272.1"/>
    <property type="molecule type" value="Genomic_DNA"/>
</dbReference>
<keyword evidence="3 4" id="KW-0285">Flavoprotein</keyword>
<evidence type="ECO:0000259" key="6">
    <source>
        <dbReference type="Pfam" id="PF04127"/>
    </source>
</evidence>
<feature type="binding site" evidence="3">
    <location>
        <position position="341"/>
    </location>
    <ligand>
        <name>CTP</name>
        <dbReference type="ChEBI" id="CHEBI:37563"/>
    </ligand>
</feature>
<organism evidence="8 9">
    <name type="scientific">Faecalimonas umbilicata</name>
    <dbReference type="NCBI Taxonomy" id="1912855"/>
    <lineage>
        <taxon>Bacteria</taxon>
        <taxon>Bacillati</taxon>
        <taxon>Bacillota</taxon>
        <taxon>Clostridia</taxon>
        <taxon>Lachnospirales</taxon>
        <taxon>Lachnospiraceae</taxon>
        <taxon>Faecalimonas</taxon>
    </lineage>
</organism>
<reference evidence="8 9" key="2">
    <citation type="submission" date="2019-03" db="EMBL/GenBank/DDBJ databases">
        <title>Genomic Encyclopedia of Type Strains, Phase IV (KMG-IV): sequencing the most valuable type-strain genomes for metagenomic binning, comparative biology and taxonomic classification.</title>
        <authorList>
            <person name="Goeker M."/>
        </authorList>
    </citation>
    <scope>NUCLEOTIDE SEQUENCE [LARGE SCALE GENOMIC DNA]</scope>
    <source>
        <strain evidence="8 9">DSM 103426</strain>
    </source>
</reference>
<dbReference type="InterPro" id="IPR035929">
    <property type="entry name" value="CoaB-like_sf"/>
</dbReference>
<dbReference type="SUPFAM" id="SSF52507">
    <property type="entry name" value="Homo-oligomeric flavin-containing Cys decarboxylases, HFCD"/>
    <property type="match status" value="1"/>
</dbReference>
<dbReference type="GO" id="GO:0015937">
    <property type="term" value="P:coenzyme A biosynthetic process"/>
    <property type="evidence" value="ECO:0007669"/>
    <property type="project" value="UniProtKB-UniRule"/>
</dbReference>
<feature type="active site" description="Proton donor" evidence="3">
    <location>
        <position position="157"/>
    </location>
</feature>
<evidence type="ECO:0000313" key="8">
    <source>
        <dbReference type="EMBL" id="TCS68855.1"/>
    </source>
</evidence>